<proteinExistence type="predicted"/>
<keyword evidence="1 4" id="KW-0479">Metal-binding</keyword>
<dbReference type="Pfam" id="PF04676">
    <property type="entry name" value="CwfJ_C_2"/>
    <property type="match status" value="1"/>
</dbReference>
<dbReference type="CDD" id="cd07380">
    <property type="entry name" value="MPP_CWF19_N"/>
    <property type="match status" value="1"/>
</dbReference>
<keyword evidence="8" id="KW-1185">Reference proteome</keyword>
<evidence type="ECO:0000256" key="4">
    <source>
        <dbReference type="PROSITE-ProRule" id="PRU00723"/>
    </source>
</evidence>
<accession>A0AAV8Q6F9</accession>
<dbReference type="InterPro" id="IPR036855">
    <property type="entry name" value="Znf_CCCH_sf"/>
</dbReference>
<dbReference type="PANTHER" id="PTHR12072">
    <property type="entry name" value="CWF19, CELL CYCLE CONTROL PROTEIN"/>
    <property type="match status" value="1"/>
</dbReference>
<dbReference type="Proteomes" id="UP001222027">
    <property type="component" value="Unassembled WGS sequence"/>
</dbReference>
<organism evidence="7 8">
    <name type="scientific">Ensete ventricosum</name>
    <name type="common">Abyssinian banana</name>
    <name type="synonym">Musa ensete</name>
    <dbReference type="NCBI Taxonomy" id="4639"/>
    <lineage>
        <taxon>Eukaryota</taxon>
        <taxon>Viridiplantae</taxon>
        <taxon>Streptophyta</taxon>
        <taxon>Embryophyta</taxon>
        <taxon>Tracheophyta</taxon>
        <taxon>Spermatophyta</taxon>
        <taxon>Magnoliopsida</taxon>
        <taxon>Liliopsida</taxon>
        <taxon>Zingiberales</taxon>
        <taxon>Musaceae</taxon>
        <taxon>Ensete</taxon>
    </lineage>
</organism>
<feature type="domain" description="C3H1-type" evidence="6">
    <location>
        <begin position="307"/>
        <end position="335"/>
    </location>
</feature>
<dbReference type="InterPro" id="IPR040194">
    <property type="entry name" value="Cwf19-like"/>
</dbReference>
<feature type="zinc finger region" description="C3H1-type" evidence="4">
    <location>
        <begin position="307"/>
        <end position="335"/>
    </location>
</feature>
<feature type="region of interest" description="Disordered" evidence="5">
    <location>
        <begin position="275"/>
        <end position="303"/>
    </location>
</feature>
<dbReference type="GO" id="GO:0061632">
    <property type="term" value="F:RNA lariat debranching enzyme activator activity"/>
    <property type="evidence" value="ECO:0007669"/>
    <property type="project" value="TreeGrafter"/>
</dbReference>
<dbReference type="PANTHER" id="PTHR12072:SF4">
    <property type="entry name" value="CWF19-LIKE PROTEIN 1"/>
    <property type="match status" value="1"/>
</dbReference>
<keyword evidence="3 4" id="KW-0862">Zinc</keyword>
<name>A0AAV8Q6F9_ENSVE</name>
<dbReference type="Gene3D" id="4.10.1000.10">
    <property type="entry name" value="Zinc finger, CCCH-type"/>
    <property type="match status" value="1"/>
</dbReference>
<feature type="domain" description="C3H1-type" evidence="6">
    <location>
        <begin position="340"/>
        <end position="367"/>
    </location>
</feature>
<reference evidence="7 8" key="1">
    <citation type="submission" date="2022-12" db="EMBL/GenBank/DDBJ databases">
        <title>Chromosome-scale assembly of the Ensete ventricosum genome.</title>
        <authorList>
            <person name="Dussert Y."/>
            <person name="Stocks J."/>
            <person name="Wendawek A."/>
            <person name="Woldeyes F."/>
            <person name="Nichols R.A."/>
            <person name="Borrell J.S."/>
        </authorList>
    </citation>
    <scope>NUCLEOTIDE SEQUENCE [LARGE SCALE GENOMIC DNA]</scope>
    <source>
        <strain evidence="8">cv. Maze</strain>
        <tissue evidence="7">Seeds</tissue>
    </source>
</reference>
<feature type="zinc finger region" description="C3H1-type" evidence="4">
    <location>
        <begin position="340"/>
        <end position="367"/>
    </location>
</feature>
<keyword evidence="2 4" id="KW-0863">Zinc-finger</keyword>
<dbReference type="GO" id="GO:0008270">
    <property type="term" value="F:zinc ion binding"/>
    <property type="evidence" value="ECO:0007669"/>
    <property type="project" value="UniProtKB-KW"/>
</dbReference>
<dbReference type="Pfam" id="PF04677">
    <property type="entry name" value="CwfJ_C_1"/>
    <property type="match status" value="1"/>
</dbReference>
<dbReference type="AlphaFoldDB" id="A0AAV8Q6F9"/>
<sequence length="576" mass="63711">MATPPPRILLCGDVLGNLNHLFKRVQSVNKSTGPFDALLCVGQFFPDSADGLDEVADYIEGRSAVPVPTYFTGDYGVGAARFLSAASKLPSNRGFKTDGLEVCPNLFWLKGSGKFSLHGLSVVYLSGRQSSGADESGIYSEDDVGALRALAEEQGIVDLFLTYPGVSNGADTSNTPLAVADPSGCDPLVSELAAEIKPRYHIAGTKGVFYAREPYTNNDSVHVTRFLGLAAVGNKDKQKFIHAISPTPASMMSSTEIRARPPNTTMSPYLLGENVSHTSEAKKRPSDSDAQYWRYDTSQKRQRQGESDSGRLCFKFTSIGSCSRGDKCHFRHDEEAREHYMRNVCFDFLNKGKCERGPDCKFGHSLAESGASFPQKERTQSGRGRTERSCWFCLSSPNVESHLILSIGESYYCALAKELEKYKRALNIYFKNQAKAVVFFELIFPQSPHANLQAIPIPLSKASNVERIFNLASKKLGFEFATLNPDSDSGQGRQLLRSQLNSTSSMFYVELPEGAILLHIVDENEKFPVQFGREVMAGLLNMADRADWRTCKLSKEDELQMVEEFKNGFREFDPAQ</sequence>
<dbReference type="GO" id="GO:0000398">
    <property type="term" value="P:mRNA splicing, via spliceosome"/>
    <property type="evidence" value="ECO:0007669"/>
    <property type="project" value="TreeGrafter"/>
</dbReference>
<dbReference type="GO" id="GO:0071014">
    <property type="term" value="C:post-mRNA release spliceosomal complex"/>
    <property type="evidence" value="ECO:0007669"/>
    <property type="project" value="TreeGrafter"/>
</dbReference>
<evidence type="ECO:0000259" key="6">
    <source>
        <dbReference type="PROSITE" id="PS50103"/>
    </source>
</evidence>
<dbReference type="InterPro" id="IPR006768">
    <property type="entry name" value="Cwf19-like_C_dom-1"/>
</dbReference>
<evidence type="ECO:0000313" key="8">
    <source>
        <dbReference type="Proteomes" id="UP001222027"/>
    </source>
</evidence>
<evidence type="ECO:0000256" key="3">
    <source>
        <dbReference type="ARBA" id="ARBA00022833"/>
    </source>
</evidence>
<evidence type="ECO:0000256" key="2">
    <source>
        <dbReference type="ARBA" id="ARBA00022771"/>
    </source>
</evidence>
<evidence type="ECO:0000256" key="5">
    <source>
        <dbReference type="SAM" id="MobiDB-lite"/>
    </source>
</evidence>
<protein>
    <recommendedName>
        <fullName evidence="6">C3H1-type domain-containing protein</fullName>
    </recommendedName>
</protein>
<dbReference type="SMART" id="SM00356">
    <property type="entry name" value="ZnF_C3H1"/>
    <property type="match status" value="2"/>
</dbReference>
<dbReference type="InterPro" id="IPR000571">
    <property type="entry name" value="Znf_CCCH"/>
</dbReference>
<gene>
    <name evidence="7" type="ORF">OPV22_029621</name>
</gene>
<evidence type="ECO:0000256" key="1">
    <source>
        <dbReference type="ARBA" id="ARBA00022723"/>
    </source>
</evidence>
<dbReference type="PROSITE" id="PS50103">
    <property type="entry name" value="ZF_C3H1"/>
    <property type="match status" value="2"/>
</dbReference>
<dbReference type="EMBL" id="JAQQAF010000008">
    <property type="protein sequence ID" value="KAJ8467069.1"/>
    <property type="molecule type" value="Genomic_DNA"/>
</dbReference>
<evidence type="ECO:0000313" key="7">
    <source>
        <dbReference type="EMBL" id="KAJ8467069.1"/>
    </source>
</evidence>
<dbReference type="InterPro" id="IPR006767">
    <property type="entry name" value="Cwf19-like_C_dom-2"/>
</dbReference>
<comment type="caution">
    <text evidence="7">The sequence shown here is derived from an EMBL/GenBank/DDBJ whole genome shotgun (WGS) entry which is preliminary data.</text>
</comment>
<dbReference type="SUPFAM" id="SSF90229">
    <property type="entry name" value="CCCH zinc finger"/>
    <property type="match status" value="2"/>
</dbReference>